<dbReference type="Pfam" id="PF10672">
    <property type="entry name" value="Methyltrans_SAM"/>
    <property type="match status" value="1"/>
</dbReference>
<dbReference type="EMBL" id="BAABLX010000029">
    <property type="protein sequence ID" value="GAA4951269.1"/>
    <property type="molecule type" value="Genomic_DNA"/>
</dbReference>
<dbReference type="GO" id="GO:0008168">
    <property type="term" value="F:methyltransferase activity"/>
    <property type="evidence" value="ECO:0007669"/>
    <property type="project" value="UniProtKB-KW"/>
</dbReference>
<evidence type="ECO:0000313" key="6">
    <source>
        <dbReference type="EMBL" id="GAA4951269.1"/>
    </source>
</evidence>
<proteinExistence type="predicted"/>
<keyword evidence="4" id="KW-0949">S-adenosyl-L-methionine</keyword>
<keyword evidence="1" id="KW-0698">rRNA processing</keyword>
<comment type="caution">
    <text evidence="6">The sequence shown here is derived from an EMBL/GenBank/DDBJ whole genome shotgun (WGS) entry which is preliminary data.</text>
</comment>
<keyword evidence="7" id="KW-1185">Reference proteome</keyword>
<accession>A0AAV3U6B4</accession>
<evidence type="ECO:0000256" key="4">
    <source>
        <dbReference type="ARBA" id="ARBA00022691"/>
    </source>
</evidence>
<feature type="domain" description="S-adenosylmethionine-dependent methyltransferase" evidence="5">
    <location>
        <begin position="27"/>
        <end position="301"/>
    </location>
</feature>
<reference evidence="7" key="1">
    <citation type="journal article" date="2019" name="Int. J. Syst. Evol. Microbiol.">
        <title>The Global Catalogue of Microorganisms (GCM) 10K type strain sequencing project: providing services to taxonomists for standard genome sequencing and annotation.</title>
        <authorList>
            <consortium name="The Broad Institute Genomics Platform"/>
            <consortium name="The Broad Institute Genome Sequencing Center for Infectious Disease"/>
            <person name="Wu L."/>
            <person name="Ma J."/>
        </authorList>
    </citation>
    <scope>NUCLEOTIDE SEQUENCE [LARGE SCALE GENOMIC DNA]</scope>
    <source>
        <strain evidence="7">JCM 19134</strain>
    </source>
</reference>
<dbReference type="PANTHER" id="PTHR43042:SF3">
    <property type="entry name" value="RIBOSOMAL RNA LARGE SUBUNIT METHYLTRANSFERASE YWBD-RELATED"/>
    <property type="match status" value="1"/>
</dbReference>
<dbReference type="CDD" id="cd02440">
    <property type="entry name" value="AdoMet_MTases"/>
    <property type="match status" value="1"/>
</dbReference>
<dbReference type="GO" id="GO:0006364">
    <property type="term" value="P:rRNA processing"/>
    <property type="evidence" value="ECO:0007669"/>
    <property type="project" value="UniProtKB-KW"/>
</dbReference>
<gene>
    <name evidence="6" type="ORF">GCM10025791_34650</name>
</gene>
<protein>
    <submittedName>
        <fullName evidence="6">Class I SAM-dependent methyltransferase</fullName>
    </submittedName>
</protein>
<dbReference type="Gene3D" id="3.40.50.150">
    <property type="entry name" value="Vaccinia Virus protein VP39"/>
    <property type="match status" value="1"/>
</dbReference>
<dbReference type="AlphaFoldDB" id="A0AAV3U6B4"/>
<dbReference type="GO" id="GO:0032259">
    <property type="term" value="P:methylation"/>
    <property type="evidence" value="ECO:0007669"/>
    <property type="project" value="UniProtKB-KW"/>
</dbReference>
<organism evidence="6 7">
    <name type="scientific">Halioxenophilus aromaticivorans</name>
    <dbReference type="NCBI Taxonomy" id="1306992"/>
    <lineage>
        <taxon>Bacteria</taxon>
        <taxon>Pseudomonadati</taxon>
        <taxon>Pseudomonadota</taxon>
        <taxon>Gammaproteobacteria</taxon>
        <taxon>Alteromonadales</taxon>
        <taxon>Alteromonadaceae</taxon>
        <taxon>Halioxenophilus</taxon>
    </lineage>
</organism>
<evidence type="ECO:0000259" key="5">
    <source>
        <dbReference type="Pfam" id="PF10672"/>
    </source>
</evidence>
<dbReference type="InterPro" id="IPR029063">
    <property type="entry name" value="SAM-dependent_MTases_sf"/>
</dbReference>
<dbReference type="PANTHER" id="PTHR43042">
    <property type="entry name" value="SAM-DEPENDENT METHYLTRANSFERASE"/>
    <property type="match status" value="1"/>
</dbReference>
<name>A0AAV3U6B4_9ALTE</name>
<sequence length="311" mass="34620">MTHFNCLIEPLVQAMQALFASHSNDSKRLLHGRGKTIAGCEQINVDWFAPVVFVTVYEPVAVDSWSDLLAPVGKQYPGVQAILVQHRYQTECPTELVYGVAPEQLFAKRGALAFELAPFKQQNLGFFLDMEPGRQWLEQRCKGKRVLNLFAYTCAFSVVAAQAGAASVLNVDMSSPALNVGRRNHIGNQLAQTDVSYLKENILKSWGRIRKRGPFDIVIFDPPSFQKGSFVASRDYGKLIRRIPQLCAADGEILACLNAPELDEGFIRDLFASEVPNTCQITRLPPHADFPDVDPERSLKLFTCAYRSAAQ</sequence>
<dbReference type="SUPFAM" id="SSF53335">
    <property type="entry name" value="S-adenosyl-L-methionine-dependent methyltransferases"/>
    <property type="match status" value="1"/>
</dbReference>
<dbReference type="Proteomes" id="UP001409585">
    <property type="component" value="Unassembled WGS sequence"/>
</dbReference>
<evidence type="ECO:0000256" key="1">
    <source>
        <dbReference type="ARBA" id="ARBA00022552"/>
    </source>
</evidence>
<dbReference type="InterPro" id="IPR019614">
    <property type="entry name" value="SAM-dep_methyl-trfase"/>
</dbReference>
<evidence type="ECO:0000256" key="3">
    <source>
        <dbReference type="ARBA" id="ARBA00022679"/>
    </source>
</evidence>
<keyword evidence="3" id="KW-0808">Transferase</keyword>
<keyword evidence="2 6" id="KW-0489">Methyltransferase</keyword>
<evidence type="ECO:0000313" key="7">
    <source>
        <dbReference type="Proteomes" id="UP001409585"/>
    </source>
</evidence>
<dbReference type="RefSeq" id="WP_345425314.1">
    <property type="nucleotide sequence ID" value="NZ_AP031496.1"/>
</dbReference>
<evidence type="ECO:0000256" key="2">
    <source>
        <dbReference type="ARBA" id="ARBA00022603"/>
    </source>
</evidence>